<dbReference type="Proteomes" id="UP000076154">
    <property type="component" value="Unassembled WGS sequence"/>
</dbReference>
<evidence type="ECO:0000313" key="1">
    <source>
        <dbReference type="EMBL" id="RDB29848.1"/>
    </source>
</evidence>
<name>A0A369K7H4_HYPMA</name>
<accession>A0A369K7H4</accession>
<reference evidence="1" key="1">
    <citation type="submission" date="2018-04" db="EMBL/GenBank/DDBJ databases">
        <title>Whole genome sequencing of Hypsizygus marmoreus.</title>
        <authorList>
            <person name="Choi I.-G."/>
            <person name="Min B."/>
            <person name="Kim J.-G."/>
            <person name="Kim S."/>
            <person name="Oh Y.-L."/>
            <person name="Kong W.-S."/>
            <person name="Park H."/>
            <person name="Jeong J."/>
            <person name="Song E.-S."/>
        </authorList>
    </citation>
    <scope>NUCLEOTIDE SEQUENCE [LARGE SCALE GENOMIC DNA]</scope>
    <source>
        <strain evidence="1">51987-8</strain>
    </source>
</reference>
<comment type="caution">
    <text evidence="1">The sequence shown here is derived from an EMBL/GenBank/DDBJ whole genome shotgun (WGS) entry which is preliminary data.</text>
</comment>
<organism evidence="1 2">
    <name type="scientific">Hypsizygus marmoreus</name>
    <name type="common">White beech mushroom</name>
    <name type="synonym">Agaricus marmoreus</name>
    <dbReference type="NCBI Taxonomy" id="39966"/>
    <lineage>
        <taxon>Eukaryota</taxon>
        <taxon>Fungi</taxon>
        <taxon>Dikarya</taxon>
        <taxon>Basidiomycota</taxon>
        <taxon>Agaricomycotina</taxon>
        <taxon>Agaricomycetes</taxon>
        <taxon>Agaricomycetidae</taxon>
        <taxon>Agaricales</taxon>
        <taxon>Tricholomatineae</taxon>
        <taxon>Lyophyllaceae</taxon>
        <taxon>Hypsizygus</taxon>
    </lineage>
</organism>
<keyword evidence="2" id="KW-1185">Reference proteome</keyword>
<proteinExistence type="predicted"/>
<gene>
    <name evidence="1" type="ORF">Hypma_013918</name>
</gene>
<dbReference type="AlphaFoldDB" id="A0A369K7H4"/>
<protein>
    <submittedName>
        <fullName evidence="1">Uncharacterized protein</fullName>
    </submittedName>
</protein>
<evidence type="ECO:0000313" key="2">
    <source>
        <dbReference type="Proteomes" id="UP000076154"/>
    </source>
</evidence>
<dbReference type="EMBL" id="LUEZ02000009">
    <property type="protein sequence ID" value="RDB29848.1"/>
    <property type="molecule type" value="Genomic_DNA"/>
</dbReference>
<sequence>MHHIHPRVSYALCPLAERGCGFVADSREQATHHYHAVHATRQPKIKCPLAGEGCPFTADSHEQIKQHFHIVHGNPAYAGASLARPLEIPSLHNLVHDMRPPPSTALGNLMDHPVQPECYGAPSMRKPVNGRTYTGPLEIQFGLYSPSSM</sequence>
<dbReference type="InParanoid" id="A0A369K7H4"/>